<comment type="caution">
    <text evidence="2">The sequence shown here is derived from an EMBL/GenBank/DDBJ whole genome shotgun (WGS) entry which is preliminary data.</text>
</comment>
<accession>A0AAV5M590</accession>
<evidence type="ECO:0000256" key="1">
    <source>
        <dbReference type="SAM" id="Coils"/>
    </source>
</evidence>
<evidence type="ECO:0000313" key="2">
    <source>
        <dbReference type="EMBL" id="GKV44627.1"/>
    </source>
</evidence>
<reference evidence="2 3" key="1">
    <citation type="journal article" date="2021" name="Commun. Biol.">
        <title>The genome of Shorea leprosula (Dipterocarpaceae) highlights the ecological relevance of drought in aseasonal tropical rainforests.</title>
        <authorList>
            <person name="Ng K.K.S."/>
            <person name="Kobayashi M.J."/>
            <person name="Fawcett J.A."/>
            <person name="Hatakeyama M."/>
            <person name="Paape T."/>
            <person name="Ng C.H."/>
            <person name="Ang C.C."/>
            <person name="Tnah L.H."/>
            <person name="Lee C.T."/>
            <person name="Nishiyama T."/>
            <person name="Sese J."/>
            <person name="O'Brien M.J."/>
            <person name="Copetti D."/>
            <person name="Mohd Noor M.I."/>
            <person name="Ong R.C."/>
            <person name="Putra M."/>
            <person name="Sireger I.Z."/>
            <person name="Indrioko S."/>
            <person name="Kosugi Y."/>
            <person name="Izuno A."/>
            <person name="Isagi Y."/>
            <person name="Lee S.L."/>
            <person name="Shimizu K.K."/>
        </authorList>
    </citation>
    <scope>NUCLEOTIDE SEQUENCE [LARGE SCALE GENOMIC DNA]</scope>
    <source>
        <strain evidence="2">214</strain>
    </source>
</reference>
<evidence type="ECO:0000313" key="3">
    <source>
        <dbReference type="Proteomes" id="UP001054252"/>
    </source>
</evidence>
<keyword evidence="3" id="KW-1185">Reference proteome</keyword>
<sequence>MDSHTSKTQSSTHKALLEFSARAQRLNEETISYLHQLTKDNEHLRKANEQLGEQLQDMTINCNLYKIAMEDMCYQLQVEKQKNQALVEEDTSLHEVVIDITALVTQFEGKMVETHHHIAQRTHPIERGFFQPVFDFIIDMSNVLKRLY</sequence>
<feature type="coiled-coil region" evidence="1">
    <location>
        <begin position="34"/>
        <end position="61"/>
    </location>
</feature>
<protein>
    <submittedName>
        <fullName evidence="2">Uncharacterized protein</fullName>
    </submittedName>
</protein>
<dbReference type="EMBL" id="BPVZ01000184">
    <property type="protein sequence ID" value="GKV44627.1"/>
    <property type="molecule type" value="Genomic_DNA"/>
</dbReference>
<gene>
    <name evidence="2" type="ORF">SLEP1_g51789</name>
</gene>
<organism evidence="2 3">
    <name type="scientific">Rubroshorea leprosula</name>
    <dbReference type="NCBI Taxonomy" id="152421"/>
    <lineage>
        <taxon>Eukaryota</taxon>
        <taxon>Viridiplantae</taxon>
        <taxon>Streptophyta</taxon>
        <taxon>Embryophyta</taxon>
        <taxon>Tracheophyta</taxon>
        <taxon>Spermatophyta</taxon>
        <taxon>Magnoliopsida</taxon>
        <taxon>eudicotyledons</taxon>
        <taxon>Gunneridae</taxon>
        <taxon>Pentapetalae</taxon>
        <taxon>rosids</taxon>
        <taxon>malvids</taxon>
        <taxon>Malvales</taxon>
        <taxon>Dipterocarpaceae</taxon>
        <taxon>Rubroshorea</taxon>
    </lineage>
</organism>
<proteinExistence type="predicted"/>
<dbReference type="Proteomes" id="UP001054252">
    <property type="component" value="Unassembled WGS sequence"/>
</dbReference>
<dbReference type="AlphaFoldDB" id="A0AAV5M590"/>
<name>A0AAV5M590_9ROSI</name>
<keyword evidence="1" id="KW-0175">Coiled coil</keyword>